<dbReference type="RefSeq" id="WP_003346634.1">
    <property type="nucleotide sequence ID" value="NZ_ADWW01000001.1"/>
</dbReference>
<dbReference type="STRING" id="796606.BMMGA3_15515"/>
<dbReference type="Pfam" id="PF00534">
    <property type="entry name" value="Glycos_transf_1"/>
    <property type="match status" value="1"/>
</dbReference>
<dbReference type="InterPro" id="IPR050194">
    <property type="entry name" value="Glycosyltransferase_grp1"/>
</dbReference>
<dbReference type="Pfam" id="PF13439">
    <property type="entry name" value="Glyco_transf_4"/>
    <property type="match status" value="1"/>
</dbReference>
<dbReference type="GO" id="GO:0016757">
    <property type="term" value="F:glycosyltransferase activity"/>
    <property type="evidence" value="ECO:0007669"/>
    <property type="project" value="InterPro"/>
</dbReference>
<dbReference type="KEGG" id="bmet:BMMGA3_15515"/>
<dbReference type="InterPro" id="IPR001296">
    <property type="entry name" value="Glyco_trans_1"/>
</dbReference>
<feature type="domain" description="Glycosyltransferase subfamily 4-like N-terminal" evidence="3">
    <location>
        <begin position="18"/>
        <end position="200"/>
    </location>
</feature>
<dbReference type="Gene3D" id="3.40.50.2000">
    <property type="entry name" value="Glycogen Phosphorylase B"/>
    <property type="match status" value="2"/>
</dbReference>
<sequence>MKRIPIVIINSFYFPVLIGGAEISTKQLAELLANYFEVNIITVGHQTRTVKKEVINDITVWRLPINNIFWLGDIKTKHPLQKIIWHIINAFNIIQYKEIKNLLYEIKPALIHTQNLSGIGVLAWKLGKSLNIPVIHTLRDSSLLRPIKFSVPRYFLRKYNQFFSNNVDGVIGISNYILDEHLKYGFFKNAEKDVIFNSVDEIISIPPKIFLDERKKALSLGYFGRATFDKGVHLLIEAVRQLPVNIIESLIICGEGPDIEFLMKAANGDPRIKFKGKKSVEEIRKLMSQVDLTILPSIVDEAFGRVIIESYIQGTPVCASAIGGIPEIIIDKIFLFEPNSVNSLKLTLKKYYSYTNEQRNLWRNRCYKYSLNFGSHQLLQKHINFYNKFLKVRRK</sequence>
<proteinExistence type="inferred from homology"/>
<keyword evidence="5" id="KW-1185">Reference proteome</keyword>
<accession>I3EBA6</accession>
<dbReference type="CDD" id="cd03823">
    <property type="entry name" value="GT4_ExpE7-like"/>
    <property type="match status" value="1"/>
</dbReference>
<name>I3EBA6_BACMM</name>
<protein>
    <submittedName>
        <fullName evidence="4">Group 1 glycosyl transferase</fullName>
    </submittedName>
</protein>
<evidence type="ECO:0000313" key="4">
    <source>
        <dbReference type="EMBL" id="AIE61458.1"/>
    </source>
</evidence>
<dbReference type="HOGENOM" id="CLU_009583_35_2_9"/>
<dbReference type="AlphaFoldDB" id="I3EBA6"/>
<evidence type="ECO:0000259" key="3">
    <source>
        <dbReference type="Pfam" id="PF13439"/>
    </source>
</evidence>
<dbReference type="OrthoDB" id="9814612at2"/>
<keyword evidence="4" id="KW-0808">Transferase</keyword>
<evidence type="ECO:0000313" key="5">
    <source>
        <dbReference type="Proteomes" id="UP000027602"/>
    </source>
</evidence>
<comment type="similarity">
    <text evidence="1">Belongs to the glycosyltransferase group 1 family. Glycosyltransferase 4 subfamily.</text>
</comment>
<reference evidence="4 5" key="1">
    <citation type="journal article" date="2015" name="BMC Genomics">
        <title>Transcriptome analysis of thermophilic methylotrophic Bacillus methanolicus MGA3 using RNA-sequencing provides detailed insights into its previously uncharted transcriptional landscape.</title>
        <authorList>
            <person name="Irla M."/>
            <person name="Neshat A."/>
            <person name="Brautaset T."/>
            <person name="Ruckert C."/>
            <person name="Kalinowski J."/>
            <person name="Wendisch V.F."/>
        </authorList>
    </citation>
    <scope>NUCLEOTIDE SEQUENCE [LARGE SCALE GENOMIC DNA]</scope>
    <source>
        <strain evidence="5">MGA3 / ATCC 53907</strain>
    </source>
</reference>
<dbReference type="PANTHER" id="PTHR45947">
    <property type="entry name" value="SULFOQUINOVOSYL TRANSFERASE SQD2"/>
    <property type="match status" value="1"/>
</dbReference>
<dbReference type="Proteomes" id="UP000027602">
    <property type="component" value="Chromosome"/>
</dbReference>
<dbReference type="PANTHER" id="PTHR45947:SF3">
    <property type="entry name" value="SULFOQUINOVOSYL TRANSFERASE SQD2"/>
    <property type="match status" value="1"/>
</dbReference>
<feature type="domain" description="Glycosyl transferase family 1" evidence="2">
    <location>
        <begin position="214"/>
        <end position="363"/>
    </location>
</feature>
<gene>
    <name evidence="4" type="ORF">BMMGA3_15515</name>
</gene>
<evidence type="ECO:0000256" key="1">
    <source>
        <dbReference type="ARBA" id="ARBA00009481"/>
    </source>
</evidence>
<dbReference type="InterPro" id="IPR028098">
    <property type="entry name" value="Glyco_trans_4-like_N"/>
</dbReference>
<organism evidence="4 5">
    <name type="scientific">Bacillus methanolicus (strain MGA3 / ATCC 53907)</name>
    <dbReference type="NCBI Taxonomy" id="796606"/>
    <lineage>
        <taxon>Bacteria</taxon>
        <taxon>Bacillati</taxon>
        <taxon>Bacillota</taxon>
        <taxon>Bacilli</taxon>
        <taxon>Bacillales</taxon>
        <taxon>Bacillaceae</taxon>
        <taxon>Bacillus</taxon>
    </lineage>
</organism>
<evidence type="ECO:0000259" key="2">
    <source>
        <dbReference type="Pfam" id="PF00534"/>
    </source>
</evidence>
<dbReference type="eggNOG" id="COG0438">
    <property type="taxonomic scope" value="Bacteria"/>
</dbReference>
<dbReference type="EMBL" id="CP007739">
    <property type="protein sequence ID" value="AIE61458.1"/>
    <property type="molecule type" value="Genomic_DNA"/>
</dbReference>
<dbReference type="SUPFAM" id="SSF53756">
    <property type="entry name" value="UDP-Glycosyltransferase/glycogen phosphorylase"/>
    <property type="match status" value="1"/>
</dbReference>